<name>A0A6I2UDD3_9FIRM</name>
<evidence type="ECO:0000256" key="3">
    <source>
        <dbReference type="ARBA" id="ARBA00022801"/>
    </source>
</evidence>
<evidence type="ECO:0000256" key="5">
    <source>
        <dbReference type="ARBA" id="ARBA00051722"/>
    </source>
</evidence>
<dbReference type="PRINTS" id="PR00719">
    <property type="entry name" value="LMWPTPASE"/>
</dbReference>
<dbReference type="Gene3D" id="3.40.50.2300">
    <property type="match status" value="1"/>
</dbReference>
<dbReference type="Proteomes" id="UP000433181">
    <property type="component" value="Unassembled WGS sequence"/>
</dbReference>
<dbReference type="AlphaFoldDB" id="A0A6I2UDD3"/>
<feature type="active site" evidence="6">
    <location>
        <position position="14"/>
    </location>
</feature>
<comment type="similarity">
    <text evidence="1">Belongs to the low molecular weight phosphotyrosine protein phosphatase family.</text>
</comment>
<proteinExistence type="inferred from homology"/>
<dbReference type="EC" id="3.1.3.48" evidence="2"/>
<evidence type="ECO:0000256" key="6">
    <source>
        <dbReference type="PIRSR" id="PIRSR617867-1"/>
    </source>
</evidence>
<protein>
    <recommendedName>
        <fullName evidence="2">protein-tyrosine-phosphatase</fullName>
        <ecNumber evidence="2">3.1.3.48</ecNumber>
    </recommendedName>
</protein>
<feature type="active site" description="Nucleophile" evidence="6">
    <location>
        <position position="8"/>
    </location>
</feature>
<evidence type="ECO:0000259" key="7">
    <source>
        <dbReference type="SMART" id="SM00226"/>
    </source>
</evidence>
<dbReference type="SMART" id="SM00226">
    <property type="entry name" value="LMWPc"/>
    <property type="match status" value="1"/>
</dbReference>
<keyword evidence="9" id="KW-1185">Reference proteome</keyword>
<dbReference type="PANTHER" id="PTHR11717:SF7">
    <property type="entry name" value="LOW MOLECULAR WEIGHT PHOSPHOTYROSINE PROTEIN PHOSPHATASE"/>
    <property type="match status" value="1"/>
</dbReference>
<dbReference type="EMBL" id="VUNR01000002">
    <property type="protein sequence ID" value="MSU07664.1"/>
    <property type="molecule type" value="Genomic_DNA"/>
</dbReference>
<sequence>MKKVLFICHGNICRSTMAEFVMKHLVKQAGWEDEFEIASAATSREEIGHDTHYGTKEKLREKGVPFAKRRAVQMTMQDYQYYDLIVAMDRENLWGIRRIIGDDTLGKVRLLLSYAGEPEGEVADPWYTGDFEATYVDVLRGCQGILKNG</sequence>
<keyword evidence="3" id="KW-0378">Hydrolase</keyword>
<dbReference type="GO" id="GO:0004725">
    <property type="term" value="F:protein tyrosine phosphatase activity"/>
    <property type="evidence" value="ECO:0007669"/>
    <property type="project" value="UniProtKB-EC"/>
</dbReference>
<evidence type="ECO:0000313" key="8">
    <source>
        <dbReference type="EMBL" id="MSU07664.1"/>
    </source>
</evidence>
<dbReference type="InterPro" id="IPR050438">
    <property type="entry name" value="LMW_PTPase"/>
</dbReference>
<comment type="catalytic activity">
    <reaction evidence="5">
        <text>O-phospho-L-tyrosyl-[protein] + H2O = L-tyrosyl-[protein] + phosphate</text>
        <dbReference type="Rhea" id="RHEA:10684"/>
        <dbReference type="Rhea" id="RHEA-COMP:10136"/>
        <dbReference type="Rhea" id="RHEA-COMP:20101"/>
        <dbReference type="ChEBI" id="CHEBI:15377"/>
        <dbReference type="ChEBI" id="CHEBI:43474"/>
        <dbReference type="ChEBI" id="CHEBI:46858"/>
        <dbReference type="ChEBI" id="CHEBI:61978"/>
        <dbReference type="EC" id="3.1.3.48"/>
    </reaction>
</comment>
<feature type="domain" description="Phosphotyrosine protein phosphatase I" evidence="7">
    <location>
        <begin position="2"/>
        <end position="148"/>
    </location>
</feature>
<evidence type="ECO:0000256" key="2">
    <source>
        <dbReference type="ARBA" id="ARBA00013064"/>
    </source>
</evidence>
<dbReference type="CDD" id="cd16343">
    <property type="entry name" value="LMWPTP"/>
    <property type="match status" value="1"/>
</dbReference>
<dbReference type="GeneID" id="96777573"/>
<dbReference type="InterPro" id="IPR036196">
    <property type="entry name" value="Ptyr_pPase_sf"/>
</dbReference>
<dbReference type="Pfam" id="PF01451">
    <property type="entry name" value="LMWPc"/>
    <property type="match status" value="1"/>
</dbReference>
<keyword evidence="4" id="KW-0904">Protein phosphatase</keyword>
<feature type="active site" description="Proton donor" evidence="6">
    <location>
        <position position="124"/>
    </location>
</feature>
<comment type="caution">
    <text evidence="8">The sequence shown here is derived from an EMBL/GenBank/DDBJ whole genome shotgun (WGS) entry which is preliminary data.</text>
</comment>
<accession>A0A6I2UDD3</accession>
<reference evidence="8 9" key="1">
    <citation type="submission" date="2019-08" db="EMBL/GenBank/DDBJ databases">
        <title>In-depth cultivation of the pig gut microbiome towards novel bacterial diversity and tailored functional studies.</title>
        <authorList>
            <person name="Wylensek D."/>
            <person name="Hitch T.C.A."/>
            <person name="Clavel T."/>
        </authorList>
    </citation>
    <scope>NUCLEOTIDE SEQUENCE [LARGE SCALE GENOMIC DNA]</scope>
    <source>
        <strain evidence="8 9">WCA-693-APC-5D-A</strain>
    </source>
</reference>
<evidence type="ECO:0000313" key="9">
    <source>
        <dbReference type="Proteomes" id="UP000433181"/>
    </source>
</evidence>
<gene>
    <name evidence="8" type="ORF">FYJ84_01455</name>
</gene>
<evidence type="ECO:0000256" key="1">
    <source>
        <dbReference type="ARBA" id="ARBA00011063"/>
    </source>
</evidence>
<dbReference type="RefSeq" id="WP_154405418.1">
    <property type="nucleotide sequence ID" value="NZ_VUNR01000002.1"/>
</dbReference>
<evidence type="ECO:0000256" key="4">
    <source>
        <dbReference type="ARBA" id="ARBA00022912"/>
    </source>
</evidence>
<dbReference type="InterPro" id="IPR023485">
    <property type="entry name" value="Ptyr_pPase"/>
</dbReference>
<dbReference type="InterPro" id="IPR017867">
    <property type="entry name" value="Tyr_phospatase_low_mol_wt"/>
</dbReference>
<dbReference type="PANTHER" id="PTHR11717">
    <property type="entry name" value="LOW MOLECULAR WEIGHT PROTEIN TYROSINE PHOSPHATASE"/>
    <property type="match status" value="1"/>
</dbReference>
<dbReference type="SUPFAM" id="SSF52788">
    <property type="entry name" value="Phosphotyrosine protein phosphatases I"/>
    <property type="match status" value="1"/>
</dbReference>
<organism evidence="8 9">
    <name type="scientific">Anaerovibrio slackiae</name>
    <dbReference type="NCBI Taxonomy" id="2652309"/>
    <lineage>
        <taxon>Bacteria</taxon>
        <taxon>Bacillati</taxon>
        <taxon>Bacillota</taxon>
        <taxon>Negativicutes</taxon>
        <taxon>Selenomonadales</taxon>
        <taxon>Selenomonadaceae</taxon>
        <taxon>Anaerovibrio</taxon>
    </lineage>
</organism>